<dbReference type="OrthoDB" id="48254at2759"/>
<dbReference type="RefSeq" id="XP_002176550.1">
    <property type="nucleotide sequence ID" value="XM_002176514.1"/>
</dbReference>
<reference evidence="4 5" key="1">
    <citation type="journal article" date="2008" name="Nature">
        <title>The Phaeodactylum genome reveals the evolutionary history of diatom genomes.</title>
        <authorList>
            <person name="Bowler C."/>
            <person name="Allen A.E."/>
            <person name="Badger J.H."/>
            <person name="Grimwood J."/>
            <person name="Jabbari K."/>
            <person name="Kuo A."/>
            <person name="Maheswari U."/>
            <person name="Martens C."/>
            <person name="Maumus F."/>
            <person name="Otillar R.P."/>
            <person name="Rayko E."/>
            <person name="Salamov A."/>
            <person name="Vandepoele K."/>
            <person name="Beszteri B."/>
            <person name="Gruber A."/>
            <person name="Heijde M."/>
            <person name="Katinka M."/>
            <person name="Mock T."/>
            <person name="Valentin K."/>
            <person name="Verret F."/>
            <person name="Berges J.A."/>
            <person name="Brownlee C."/>
            <person name="Cadoret J.P."/>
            <person name="Chiovitti A."/>
            <person name="Choi C.J."/>
            <person name="Coesel S."/>
            <person name="De Martino A."/>
            <person name="Detter J.C."/>
            <person name="Durkin C."/>
            <person name="Falciatore A."/>
            <person name="Fournet J."/>
            <person name="Haruta M."/>
            <person name="Huysman M.J."/>
            <person name="Jenkins B.D."/>
            <person name="Jiroutova K."/>
            <person name="Jorgensen R.E."/>
            <person name="Joubert Y."/>
            <person name="Kaplan A."/>
            <person name="Kroger N."/>
            <person name="Kroth P.G."/>
            <person name="La Roche J."/>
            <person name="Lindquist E."/>
            <person name="Lommer M."/>
            <person name="Martin-Jezequel V."/>
            <person name="Lopez P.J."/>
            <person name="Lucas S."/>
            <person name="Mangogna M."/>
            <person name="McGinnis K."/>
            <person name="Medlin L.K."/>
            <person name="Montsant A."/>
            <person name="Oudot-Le Secq M.P."/>
            <person name="Napoli C."/>
            <person name="Obornik M."/>
            <person name="Parker M.S."/>
            <person name="Petit J.L."/>
            <person name="Porcel B.M."/>
            <person name="Poulsen N."/>
            <person name="Robison M."/>
            <person name="Rychlewski L."/>
            <person name="Rynearson T.A."/>
            <person name="Schmutz J."/>
            <person name="Shapiro H."/>
            <person name="Siaut M."/>
            <person name="Stanley M."/>
            <person name="Sussman M.R."/>
            <person name="Taylor A.R."/>
            <person name="Vardi A."/>
            <person name="von Dassow P."/>
            <person name="Vyverman W."/>
            <person name="Willis A."/>
            <person name="Wyrwicz L.S."/>
            <person name="Rokhsar D.S."/>
            <person name="Weissenbach J."/>
            <person name="Armbrust E.V."/>
            <person name="Green B.R."/>
            <person name="Van de Peer Y."/>
            <person name="Grigoriev I.V."/>
        </authorList>
    </citation>
    <scope>NUCLEOTIDE SEQUENCE [LARGE SCALE GENOMIC DNA]</scope>
    <source>
        <strain evidence="4 5">CCAP 1055/1</strain>
    </source>
</reference>
<dbReference type="PANTHER" id="PTHR38909:SF1">
    <property type="entry name" value="G PROTEIN GAMMA DOMAIN-CONTAINING PROTEIN"/>
    <property type="match status" value="1"/>
</dbReference>
<feature type="compositionally biased region" description="Acidic residues" evidence="1">
    <location>
        <begin position="259"/>
        <end position="268"/>
    </location>
</feature>
<dbReference type="InParanoid" id="B7FRI1"/>
<dbReference type="eggNOG" id="ENOG502QYNM">
    <property type="taxonomic scope" value="Eukaryota"/>
</dbReference>
<dbReference type="SUPFAM" id="SSF50156">
    <property type="entry name" value="PDZ domain-like"/>
    <property type="match status" value="1"/>
</dbReference>
<dbReference type="KEGG" id="pti:PHATRDRAFT_42501"/>
<protein>
    <recommendedName>
        <fullName evidence="6">PDZ domain-containing protein</fullName>
    </recommendedName>
</protein>
<dbReference type="HOGENOM" id="CLU_369003_0_0_1"/>
<proteinExistence type="predicted"/>
<dbReference type="Proteomes" id="UP000000759">
    <property type="component" value="Chromosome 1"/>
</dbReference>
<dbReference type="GeneID" id="7196682"/>
<keyword evidence="5" id="KW-1185">Reference proteome</keyword>
<dbReference type="InterPro" id="IPR036034">
    <property type="entry name" value="PDZ_sf"/>
</dbReference>
<feature type="signal peptide" evidence="3">
    <location>
        <begin position="1"/>
        <end position="24"/>
    </location>
</feature>
<evidence type="ECO:0000256" key="1">
    <source>
        <dbReference type="SAM" id="MobiDB-lite"/>
    </source>
</evidence>
<feature type="compositionally biased region" description="Low complexity" evidence="1">
    <location>
        <begin position="275"/>
        <end position="284"/>
    </location>
</feature>
<organism evidence="4 5">
    <name type="scientific">Phaeodactylum tricornutum (strain CCAP 1055/1)</name>
    <dbReference type="NCBI Taxonomy" id="556484"/>
    <lineage>
        <taxon>Eukaryota</taxon>
        <taxon>Sar</taxon>
        <taxon>Stramenopiles</taxon>
        <taxon>Ochrophyta</taxon>
        <taxon>Bacillariophyta</taxon>
        <taxon>Bacillariophyceae</taxon>
        <taxon>Bacillariophycidae</taxon>
        <taxon>Naviculales</taxon>
        <taxon>Phaeodactylaceae</taxon>
        <taxon>Phaeodactylum</taxon>
    </lineage>
</organism>
<dbReference type="PANTHER" id="PTHR38909">
    <property type="entry name" value="G PROTEIN GAMMA DOMAIN-CONTAINING PROTEIN"/>
    <property type="match status" value="1"/>
</dbReference>
<evidence type="ECO:0000256" key="2">
    <source>
        <dbReference type="SAM" id="Phobius"/>
    </source>
</evidence>
<keyword evidence="3" id="KW-0732">Signal</keyword>
<reference evidence="5" key="2">
    <citation type="submission" date="2008-08" db="EMBL/GenBank/DDBJ databases">
        <authorList>
            <consortium name="Diatom Consortium"/>
            <person name="Grigoriev I."/>
            <person name="Grimwood J."/>
            <person name="Kuo A."/>
            <person name="Otillar R.P."/>
            <person name="Salamov A."/>
            <person name="Detter J.C."/>
            <person name="Lindquist E."/>
            <person name="Shapiro H."/>
            <person name="Lucas S."/>
            <person name="Glavina del Rio T."/>
            <person name="Pitluck S."/>
            <person name="Rokhsar D."/>
            <person name="Bowler C."/>
        </authorList>
    </citation>
    <scope>GENOME REANNOTATION</scope>
    <source>
        <strain evidence="5">CCAP 1055/1</strain>
    </source>
</reference>
<evidence type="ECO:0000256" key="3">
    <source>
        <dbReference type="SAM" id="SignalP"/>
    </source>
</evidence>
<keyword evidence="2" id="KW-0812">Transmembrane</keyword>
<feature type="chain" id="PRO_5002855230" description="PDZ domain-containing protein" evidence="3">
    <location>
        <begin position="25"/>
        <end position="755"/>
    </location>
</feature>
<gene>
    <name evidence="4" type="ORF">PHATRDRAFT_42501</name>
</gene>
<dbReference type="AlphaFoldDB" id="B7FRI1"/>
<feature type="region of interest" description="Disordered" evidence="1">
    <location>
        <begin position="242"/>
        <end position="335"/>
    </location>
</feature>
<name>B7FRI1_PHATC</name>
<feature type="compositionally biased region" description="Low complexity" evidence="1">
    <location>
        <begin position="318"/>
        <end position="328"/>
    </location>
</feature>
<keyword evidence="2" id="KW-0472">Membrane</keyword>
<feature type="transmembrane region" description="Helical" evidence="2">
    <location>
        <begin position="499"/>
        <end position="524"/>
    </location>
</feature>
<dbReference type="PaxDb" id="2850-Phatr42501"/>
<evidence type="ECO:0000313" key="5">
    <source>
        <dbReference type="Proteomes" id="UP000000759"/>
    </source>
</evidence>
<dbReference type="EMBL" id="CM000605">
    <property type="protein sequence ID" value="EEC51013.1"/>
    <property type="molecule type" value="Genomic_DNA"/>
</dbReference>
<evidence type="ECO:0008006" key="6">
    <source>
        <dbReference type="Google" id="ProtNLM"/>
    </source>
</evidence>
<keyword evidence="2" id="KW-1133">Transmembrane helix</keyword>
<evidence type="ECO:0000313" key="4">
    <source>
        <dbReference type="EMBL" id="EEC51013.1"/>
    </source>
</evidence>
<accession>B7FRI1</accession>
<sequence length="755" mass="79606">MTKQSSTLARLLLLLALWCDPTYGQNDCALSFWLFPSQQDCRLRSGDPSAIETFVADDVCRVMSNPSPFLLGRYTASCVSSDTVRISQSGCTRSDCSSTSGGSVCDRDLTSVSSFYSLLSTPEYNVQDPATQSGTYQCFTLRGDSEAVTFAIFGDCGACLGDGGEPMESSPSLAPVVMPVVMPTNPPTPTGQASVAPVGMPTPRPTAVPVANPVSAPINTPSSSPVGTMPDPTMAPFGMTPRPTASPVASPTRAPTFAETEEPTEDDTPVGMSIPPTGTTLPPTGSTPPPSVGGMNTSAPPTSSVSIPDTPTEIPNMTVSTPPVATTPTPLPTPQGTSSDLVGLVMLLTNTNGVLGESSTIAWESATAAHITNTLAREAPLSKATVEVDVVSQTRMSPNSSLNGVRRVQEVDELRPLRVAFDVVVRFLATTSAPNDAEAATLLGEAFNSQEDRELYINRLRATDNTAFESLDRIQVLVDGFTPAEEGFQGSNDSGGSSMGIIIGAAVGGIAILVIAALAAFFVFRNRDNQNDRVNKRLSDDDEHMQNDARELYSPPTESASPLGAANEISVDRQDDVSTLGDSILAGMAVLQDGEDERTASIDGGYDYAQEQFRGDGPLSVSRGENSTMLSSYPSVGQMGGPSLIEDDASFEELYGDVDDTSHPDRFEVDVPPGKLGMVVDTPNYGIPQVHAIKEDSVLVGRVKVGDRLMHVDLIDVTRMSAIEVSNLIHKKSKSARVLGFARKASPSNDPYALS</sequence>
<feature type="compositionally biased region" description="Polar residues" evidence="1">
    <location>
        <begin position="294"/>
        <end position="317"/>
    </location>
</feature>